<protein>
    <recommendedName>
        <fullName evidence="1">DDE-1 domain-containing protein</fullName>
    </recommendedName>
</protein>
<dbReference type="InterPro" id="IPR004875">
    <property type="entry name" value="DDE_SF_endonuclease_dom"/>
</dbReference>
<dbReference type="GO" id="GO:0003676">
    <property type="term" value="F:nucleic acid binding"/>
    <property type="evidence" value="ECO:0007669"/>
    <property type="project" value="InterPro"/>
</dbReference>
<gene>
    <name evidence="2" type="ORF">SCLCIDRAFT_94999</name>
</gene>
<dbReference type="AlphaFoldDB" id="A0A0C3DSV6"/>
<sequence length="85" mass="9532">YKFRSDNLELVTIIECVCADGTSLKPGFVFSGKQFHPEWFQTDPKICVSTSPNGWTDDFLGGEWFKKSFILQATARNASGKPILL</sequence>
<feature type="domain" description="DDE-1" evidence="1">
    <location>
        <begin position="9"/>
        <end position="77"/>
    </location>
</feature>
<reference evidence="2 3" key="1">
    <citation type="submission" date="2014-04" db="EMBL/GenBank/DDBJ databases">
        <authorList>
            <consortium name="DOE Joint Genome Institute"/>
            <person name="Kuo A."/>
            <person name="Kohler A."/>
            <person name="Nagy L.G."/>
            <person name="Floudas D."/>
            <person name="Copeland A."/>
            <person name="Barry K.W."/>
            <person name="Cichocki N."/>
            <person name="Veneault-Fourrey C."/>
            <person name="LaButti K."/>
            <person name="Lindquist E.A."/>
            <person name="Lipzen A."/>
            <person name="Lundell T."/>
            <person name="Morin E."/>
            <person name="Murat C."/>
            <person name="Sun H."/>
            <person name="Tunlid A."/>
            <person name="Henrissat B."/>
            <person name="Grigoriev I.V."/>
            <person name="Hibbett D.S."/>
            <person name="Martin F."/>
            <person name="Nordberg H.P."/>
            <person name="Cantor M.N."/>
            <person name="Hua S.X."/>
        </authorList>
    </citation>
    <scope>NUCLEOTIDE SEQUENCE [LARGE SCALE GENOMIC DNA]</scope>
    <source>
        <strain evidence="2 3">Foug A</strain>
    </source>
</reference>
<evidence type="ECO:0000259" key="1">
    <source>
        <dbReference type="Pfam" id="PF03184"/>
    </source>
</evidence>
<dbReference type="EMBL" id="KN822078">
    <property type="protein sequence ID" value="KIM59046.1"/>
    <property type="molecule type" value="Genomic_DNA"/>
</dbReference>
<feature type="non-terminal residue" evidence="2">
    <location>
        <position position="85"/>
    </location>
</feature>
<organism evidence="2 3">
    <name type="scientific">Scleroderma citrinum Foug A</name>
    <dbReference type="NCBI Taxonomy" id="1036808"/>
    <lineage>
        <taxon>Eukaryota</taxon>
        <taxon>Fungi</taxon>
        <taxon>Dikarya</taxon>
        <taxon>Basidiomycota</taxon>
        <taxon>Agaricomycotina</taxon>
        <taxon>Agaricomycetes</taxon>
        <taxon>Agaricomycetidae</taxon>
        <taxon>Boletales</taxon>
        <taxon>Sclerodermatineae</taxon>
        <taxon>Sclerodermataceae</taxon>
        <taxon>Scleroderma</taxon>
    </lineage>
</organism>
<dbReference type="Pfam" id="PF03184">
    <property type="entry name" value="DDE_1"/>
    <property type="match status" value="1"/>
</dbReference>
<dbReference type="STRING" id="1036808.A0A0C3DSV6"/>
<keyword evidence="3" id="KW-1185">Reference proteome</keyword>
<feature type="non-terminal residue" evidence="2">
    <location>
        <position position="1"/>
    </location>
</feature>
<evidence type="ECO:0000313" key="3">
    <source>
        <dbReference type="Proteomes" id="UP000053989"/>
    </source>
</evidence>
<accession>A0A0C3DSV6</accession>
<dbReference type="Proteomes" id="UP000053989">
    <property type="component" value="Unassembled WGS sequence"/>
</dbReference>
<evidence type="ECO:0000313" key="2">
    <source>
        <dbReference type="EMBL" id="KIM59046.1"/>
    </source>
</evidence>
<dbReference type="OrthoDB" id="3265672at2759"/>
<name>A0A0C3DSV6_9AGAM</name>
<dbReference type="HOGENOM" id="CLU_013929_16_0_1"/>
<dbReference type="InParanoid" id="A0A0C3DSV6"/>
<proteinExistence type="predicted"/>
<reference evidence="3" key="2">
    <citation type="submission" date="2015-01" db="EMBL/GenBank/DDBJ databases">
        <title>Evolutionary Origins and Diversification of the Mycorrhizal Mutualists.</title>
        <authorList>
            <consortium name="DOE Joint Genome Institute"/>
            <consortium name="Mycorrhizal Genomics Consortium"/>
            <person name="Kohler A."/>
            <person name="Kuo A."/>
            <person name="Nagy L.G."/>
            <person name="Floudas D."/>
            <person name="Copeland A."/>
            <person name="Barry K.W."/>
            <person name="Cichocki N."/>
            <person name="Veneault-Fourrey C."/>
            <person name="LaButti K."/>
            <person name="Lindquist E.A."/>
            <person name="Lipzen A."/>
            <person name="Lundell T."/>
            <person name="Morin E."/>
            <person name="Murat C."/>
            <person name="Riley R."/>
            <person name="Ohm R."/>
            <person name="Sun H."/>
            <person name="Tunlid A."/>
            <person name="Henrissat B."/>
            <person name="Grigoriev I.V."/>
            <person name="Hibbett D.S."/>
            <person name="Martin F."/>
        </authorList>
    </citation>
    <scope>NUCLEOTIDE SEQUENCE [LARGE SCALE GENOMIC DNA]</scope>
    <source>
        <strain evidence="3">Foug A</strain>
    </source>
</reference>